<comment type="caution">
    <text evidence="6">The sequence shown here is derived from an EMBL/GenBank/DDBJ whole genome shotgun (WGS) entry which is preliminary data.</text>
</comment>
<evidence type="ECO:0000256" key="3">
    <source>
        <dbReference type="ARBA" id="ARBA00023163"/>
    </source>
</evidence>
<organism evidence="6 7">
    <name type="scientific">Rhizobium lentis</name>
    <dbReference type="NCBI Taxonomy" id="1138194"/>
    <lineage>
        <taxon>Bacteria</taxon>
        <taxon>Pseudomonadati</taxon>
        <taxon>Pseudomonadota</taxon>
        <taxon>Alphaproteobacteria</taxon>
        <taxon>Hyphomicrobiales</taxon>
        <taxon>Rhizobiaceae</taxon>
        <taxon>Rhizobium/Agrobacterium group</taxon>
        <taxon>Rhizobium</taxon>
    </lineage>
</organism>
<name>A0ABS7IQX5_9HYPH</name>
<evidence type="ECO:0000256" key="2">
    <source>
        <dbReference type="ARBA" id="ARBA00023125"/>
    </source>
</evidence>
<reference evidence="6 7" key="1">
    <citation type="submission" date="2020-04" db="EMBL/GenBank/DDBJ databases">
        <title>Global-level population genomics: horizontal gene transfer, symbiosis and evolution in Rhizobia.</title>
        <authorList>
            <person name="Gai Y."/>
        </authorList>
    </citation>
    <scope>NUCLEOTIDE SEQUENCE [LARGE SCALE GENOMIC DNA]</scope>
    <source>
        <strain evidence="6 7">BLR33</strain>
    </source>
</reference>
<dbReference type="PANTHER" id="PTHR33204">
    <property type="entry name" value="TRANSCRIPTIONAL REGULATOR, MARR FAMILY"/>
    <property type="match status" value="1"/>
</dbReference>
<evidence type="ECO:0000256" key="4">
    <source>
        <dbReference type="SAM" id="MobiDB-lite"/>
    </source>
</evidence>
<dbReference type="PANTHER" id="PTHR33204:SF29">
    <property type="entry name" value="TRANSCRIPTIONAL REGULATOR"/>
    <property type="match status" value="1"/>
</dbReference>
<dbReference type="InterPro" id="IPR036390">
    <property type="entry name" value="WH_DNA-bd_sf"/>
</dbReference>
<dbReference type="Proteomes" id="UP000770629">
    <property type="component" value="Unassembled WGS sequence"/>
</dbReference>
<dbReference type="EMBL" id="JABDYF010000010">
    <property type="protein sequence ID" value="MBX5091904.1"/>
    <property type="molecule type" value="Genomic_DNA"/>
</dbReference>
<keyword evidence="3" id="KW-0804">Transcription</keyword>
<proteinExistence type="predicted"/>
<keyword evidence="2" id="KW-0238">DNA-binding</keyword>
<evidence type="ECO:0000259" key="5">
    <source>
        <dbReference type="PROSITE" id="PS51118"/>
    </source>
</evidence>
<dbReference type="Pfam" id="PF01638">
    <property type="entry name" value="HxlR"/>
    <property type="match status" value="1"/>
</dbReference>
<feature type="domain" description="HTH hxlR-type" evidence="5">
    <location>
        <begin position="19"/>
        <end position="118"/>
    </location>
</feature>
<dbReference type="InterPro" id="IPR002577">
    <property type="entry name" value="HTH_HxlR"/>
</dbReference>
<evidence type="ECO:0000313" key="7">
    <source>
        <dbReference type="Proteomes" id="UP000770629"/>
    </source>
</evidence>
<gene>
    <name evidence="6" type="ORF">HJB60_22395</name>
</gene>
<evidence type="ECO:0000256" key="1">
    <source>
        <dbReference type="ARBA" id="ARBA00023015"/>
    </source>
</evidence>
<dbReference type="PROSITE" id="PS51118">
    <property type="entry name" value="HTH_HXLR"/>
    <property type="match status" value="1"/>
</dbReference>
<dbReference type="SUPFAM" id="SSF46785">
    <property type="entry name" value="Winged helix' DNA-binding domain"/>
    <property type="match status" value="1"/>
</dbReference>
<keyword evidence="1" id="KW-0805">Transcription regulation</keyword>
<feature type="region of interest" description="Disordered" evidence="4">
    <location>
        <begin position="110"/>
        <end position="135"/>
    </location>
</feature>
<dbReference type="InterPro" id="IPR036388">
    <property type="entry name" value="WH-like_DNA-bd_sf"/>
</dbReference>
<evidence type="ECO:0000313" key="6">
    <source>
        <dbReference type="EMBL" id="MBX5091904.1"/>
    </source>
</evidence>
<keyword evidence="7" id="KW-1185">Reference proteome</keyword>
<dbReference type="Gene3D" id="1.10.10.10">
    <property type="entry name" value="Winged helix-like DNA-binding domain superfamily/Winged helix DNA-binding domain"/>
    <property type="match status" value="1"/>
</dbReference>
<accession>A0ABS7IQX5</accession>
<sequence length="135" mass="15328">MQELEISLAGKQRNLPDSCGLGPAFAVIGGKWKALLLWQIHQAQPCRFGELKRLVPEISEKMLIQHLREMEADGVIHREVFHQVPPRVEYSVTETGADLDYALGPLAEWGKKHQTRTERDKGERKHGDRHSVLAD</sequence>
<protein>
    <submittedName>
        <fullName evidence="6">Helix-turn-helix transcriptional regulator</fullName>
    </submittedName>
</protein>